<dbReference type="Gene3D" id="2.40.10.10">
    <property type="entry name" value="Trypsin-like serine proteases"/>
    <property type="match status" value="2"/>
</dbReference>
<name>A0A518BI68_9BACT</name>
<proteinExistence type="predicted"/>
<keyword evidence="1" id="KW-0732">Signal</keyword>
<dbReference type="SUPFAM" id="SSF81296">
    <property type="entry name" value="E set domains"/>
    <property type="match status" value="1"/>
</dbReference>
<keyword evidence="2" id="KW-0645">Protease</keyword>
<dbReference type="AlphaFoldDB" id="A0A518BI68"/>
<evidence type="ECO:0000313" key="2">
    <source>
        <dbReference type="EMBL" id="QDU66679.1"/>
    </source>
</evidence>
<dbReference type="PANTHER" id="PTHR36234:SF5">
    <property type="entry name" value="LYSYL ENDOPEPTIDASE"/>
    <property type="match status" value="1"/>
</dbReference>
<keyword evidence="3" id="KW-1185">Reference proteome</keyword>
<dbReference type="InterPro" id="IPR013783">
    <property type="entry name" value="Ig-like_fold"/>
</dbReference>
<evidence type="ECO:0000256" key="1">
    <source>
        <dbReference type="SAM" id="SignalP"/>
    </source>
</evidence>
<dbReference type="GO" id="GO:0006508">
    <property type="term" value="P:proteolysis"/>
    <property type="evidence" value="ECO:0007669"/>
    <property type="project" value="UniProtKB-KW"/>
</dbReference>
<organism evidence="2 3">
    <name type="scientific">Engelhardtia mirabilis</name>
    <dbReference type="NCBI Taxonomy" id="2528011"/>
    <lineage>
        <taxon>Bacteria</taxon>
        <taxon>Pseudomonadati</taxon>
        <taxon>Planctomycetota</taxon>
        <taxon>Planctomycetia</taxon>
        <taxon>Planctomycetia incertae sedis</taxon>
        <taxon>Engelhardtia</taxon>
    </lineage>
</organism>
<dbReference type="Gene3D" id="2.60.40.10">
    <property type="entry name" value="Immunoglobulins"/>
    <property type="match status" value="1"/>
</dbReference>
<dbReference type="RefSeq" id="WP_145064495.1">
    <property type="nucleotide sequence ID" value="NZ_CP036287.1"/>
</dbReference>
<gene>
    <name evidence="2" type="ORF">Pla133_17550</name>
</gene>
<accession>A0A518BI68</accession>
<feature type="signal peptide" evidence="1">
    <location>
        <begin position="1"/>
        <end position="19"/>
    </location>
</feature>
<dbReference type="GO" id="GO:0008233">
    <property type="term" value="F:peptidase activity"/>
    <property type="evidence" value="ECO:0007669"/>
    <property type="project" value="UniProtKB-KW"/>
</dbReference>
<dbReference type="Proteomes" id="UP000316921">
    <property type="component" value="Chromosome"/>
</dbReference>
<dbReference type="EC" id="3.4.21.50" evidence="2"/>
<dbReference type="EMBL" id="CP036287">
    <property type="protein sequence ID" value="QDU66679.1"/>
    <property type="molecule type" value="Genomic_DNA"/>
</dbReference>
<keyword evidence="2" id="KW-0378">Hydrolase</keyword>
<dbReference type="PANTHER" id="PTHR36234">
    <property type="entry name" value="LYSYL ENDOPEPTIDASE"/>
    <property type="match status" value="1"/>
</dbReference>
<feature type="chain" id="PRO_5021812227" evidence="1">
    <location>
        <begin position="20"/>
        <end position="652"/>
    </location>
</feature>
<reference evidence="2 3" key="1">
    <citation type="submission" date="2019-02" db="EMBL/GenBank/DDBJ databases">
        <title>Deep-cultivation of Planctomycetes and their phenomic and genomic characterization uncovers novel biology.</title>
        <authorList>
            <person name="Wiegand S."/>
            <person name="Jogler M."/>
            <person name="Boedeker C."/>
            <person name="Pinto D."/>
            <person name="Vollmers J."/>
            <person name="Rivas-Marin E."/>
            <person name="Kohn T."/>
            <person name="Peeters S.H."/>
            <person name="Heuer A."/>
            <person name="Rast P."/>
            <person name="Oberbeckmann S."/>
            <person name="Bunk B."/>
            <person name="Jeske O."/>
            <person name="Meyerdierks A."/>
            <person name="Storesund J.E."/>
            <person name="Kallscheuer N."/>
            <person name="Luecker S."/>
            <person name="Lage O.M."/>
            <person name="Pohl T."/>
            <person name="Merkel B.J."/>
            <person name="Hornburger P."/>
            <person name="Mueller R.-W."/>
            <person name="Bruemmer F."/>
            <person name="Labrenz M."/>
            <person name="Spormann A.M."/>
            <person name="Op den Camp H."/>
            <person name="Overmann J."/>
            <person name="Amann R."/>
            <person name="Jetten M.S.M."/>
            <person name="Mascher T."/>
            <person name="Medema M.H."/>
            <person name="Devos D.P."/>
            <person name="Kaster A.-K."/>
            <person name="Ovreas L."/>
            <person name="Rohde M."/>
            <person name="Galperin M.Y."/>
            <person name="Jogler C."/>
        </authorList>
    </citation>
    <scope>NUCLEOTIDE SEQUENCE [LARGE SCALE GENOMIC DNA]</scope>
    <source>
        <strain evidence="2 3">Pla133</strain>
    </source>
</reference>
<dbReference type="KEGG" id="pbap:Pla133_17550"/>
<dbReference type="Pfam" id="PF13365">
    <property type="entry name" value="Trypsin_2"/>
    <property type="match status" value="1"/>
</dbReference>
<dbReference type="InterPro" id="IPR043504">
    <property type="entry name" value="Peptidase_S1_PA_chymotrypsin"/>
</dbReference>
<evidence type="ECO:0000313" key="3">
    <source>
        <dbReference type="Proteomes" id="UP000316921"/>
    </source>
</evidence>
<sequence length="652" mass="68396" precursor="true">MRSQSWILVSALLAAPAAAQIESEGSPMAVLQDLRTDGVPIEFVQPPDVGAYLADDEVRPPLPLRYGALMPVSINPADNGVWDELADGTMVWRFKVYSPGAKSIGLEFDDFWLPDGAEIYLYDDTLETVFGAFTSINNQPHEQIAFAPFPGDSVIFEYVQPTGVEDGARLSLGTVIYDYRNVFNLEAELDAQAAQAGGSGAGGSCTVNVNCSEGDAWEQQKRATVRTLSNGGLCSGALVNNTAGDGTPYVYTAWHCNQGSNTVFRFNYQTANCNGGSAPTNQNVSGATNLVNHQSSDGRLLRINNSIPNNYLPFYAGWRNTSTNPTFAMSMNHPAGGPKKICVDNNGATKTTANFQGIGNVSVWRCFWNVGESQGGSSGGPLFDNNGRAIGALSGGPGGTCVATTYFGRLNVFWSNANVAQYLDPLGTGATAIAGLDPFGGGPGSFPTVDSISPTSIQTVSPNSPVVATLTGTGFDGATAVEVDGTPLPASDYAIVNDTTITVTLYPPYKVGTYVINVVEGLLDDSINLGSSFALVPTIDLVNSSPAFLTSTSPAEIYMGGFPLETVYLTGSLSNVPSAFPGVVNLGIGNNGLQLVIIGIFTVDPLLGYAKTEVNLPLPAGTTVYFQAANLSAIFPTFPLTASNIETGVVLF</sequence>
<protein>
    <submittedName>
        <fullName evidence="2">Protease 1</fullName>
        <ecNumber evidence="2">3.4.21.50</ecNumber>
    </submittedName>
</protein>
<dbReference type="InterPro" id="IPR014756">
    <property type="entry name" value="Ig_E-set"/>
</dbReference>
<dbReference type="InterPro" id="IPR009003">
    <property type="entry name" value="Peptidase_S1_PA"/>
</dbReference>
<dbReference type="SUPFAM" id="SSF50494">
    <property type="entry name" value="Trypsin-like serine proteases"/>
    <property type="match status" value="1"/>
</dbReference>